<dbReference type="Proteomes" id="UP000232883">
    <property type="component" value="Chromosome"/>
</dbReference>
<evidence type="ECO:0000313" key="2">
    <source>
        <dbReference type="Proteomes" id="UP000232883"/>
    </source>
</evidence>
<evidence type="ECO:0008006" key="3">
    <source>
        <dbReference type="Google" id="ProtNLM"/>
    </source>
</evidence>
<dbReference type="KEGG" id="spir:CWM47_00990"/>
<name>A0A2K8YSC0_9BACT</name>
<organism evidence="1 2">
    <name type="scientific">Spirosoma pollinicola</name>
    <dbReference type="NCBI Taxonomy" id="2057025"/>
    <lineage>
        <taxon>Bacteria</taxon>
        <taxon>Pseudomonadati</taxon>
        <taxon>Bacteroidota</taxon>
        <taxon>Cytophagia</taxon>
        <taxon>Cytophagales</taxon>
        <taxon>Cytophagaceae</taxon>
        <taxon>Spirosoma</taxon>
    </lineage>
</organism>
<evidence type="ECO:0000313" key="1">
    <source>
        <dbReference type="EMBL" id="AUD00516.1"/>
    </source>
</evidence>
<accession>A0A2K8YSC0</accession>
<proteinExistence type="predicted"/>
<keyword evidence="2" id="KW-1185">Reference proteome</keyword>
<dbReference type="AlphaFoldDB" id="A0A2K8YSC0"/>
<sequence>MFQLNETKTKEAMKNVLILMLGLVIGTTSFAQTTEHITPVATVSITTDQKLKLVVDREDAVASVTLRDTQGHLLYSSNVNLREGFTQKFNIDELTAGSYQLAVAVGNDSFVKTFVVADQPAQKLIALRS</sequence>
<gene>
    <name evidence="1" type="ORF">CWM47_00990</name>
</gene>
<reference evidence="1 2" key="1">
    <citation type="submission" date="2017-11" db="EMBL/GenBank/DDBJ databases">
        <title>Taxonomic description and genome sequences of Spirosoma HA7 sp. nov., isolated from pollen microhabitat of Corylus avellana.</title>
        <authorList>
            <person name="Ambika Manirajan B."/>
            <person name="Suarez C."/>
            <person name="Ratering S."/>
            <person name="Geissler-Plaum R."/>
            <person name="Cardinale M."/>
            <person name="Sylvia S."/>
        </authorList>
    </citation>
    <scope>NUCLEOTIDE SEQUENCE [LARGE SCALE GENOMIC DNA]</scope>
    <source>
        <strain evidence="1 2">HA7</strain>
    </source>
</reference>
<dbReference type="EMBL" id="CP025096">
    <property type="protein sequence ID" value="AUD00516.1"/>
    <property type="molecule type" value="Genomic_DNA"/>
</dbReference>
<protein>
    <recommendedName>
        <fullName evidence="3">Secretion system C-terminal sorting domain-containing protein</fullName>
    </recommendedName>
</protein>